<dbReference type="Gene3D" id="1.10.418.10">
    <property type="entry name" value="Calponin-like domain"/>
    <property type="match status" value="1"/>
</dbReference>
<dbReference type="EnsemblMetazoa" id="BGLB029019-RI">
    <property type="protein sequence ID" value="BGLB029019-PI"/>
    <property type="gene ID" value="BGLB029019"/>
</dbReference>
<dbReference type="EnsemblMetazoa" id="BGLB029019-RJ">
    <property type="protein sequence ID" value="BGLB029019-PJ"/>
    <property type="gene ID" value="BGLB029019"/>
</dbReference>
<feature type="domain" description="Calponin-homology (CH)" evidence="3">
    <location>
        <begin position="26"/>
        <end position="96"/>
    </location>
</feature>
<dbReference type="EnsemblMetazoa" id="BGLB029019-RA">
    <property type="protein sequence ID" value="BGLB029019-PA"/>
    <property type="gene ID" value="BGLB029019"/>
</dbReference>
<organism evidence="4 5">
    <name type="scientific">Biomphalaria glabrata</name>
    <name type="common">Bloodfluke planorb</name>
    <name type="synonym">Freshwater snail</name>
    <dbReference type="NCBI Taxonomy" id="6526"/>
    <lineage>
        <taxon>Eukaryota</taxon>
        <taxon>Metazoa</taxon>
        <taxon>Spiralia</taxon>
        <taxon>Lophotrochozoa</taxon>
        <taxon>Mollusca</taxon>
        <taxon>Gastropoda</taxon>
        <taxon>Heterobranchia</taxon>
        <taxon>Euthyneura</taxon>
        <taxon>Panpulmonata</taxon>
        <taxon>Hygrophila</taxon>
        <taxon>Lymnaeoidea</taxon>
        <taxon>Planorbidae</taxon>
        <taxon>Biomphalaria</taxon>
    </lineage>
</organism>
<dbReference type="Pfam" id="PF00307">
    <property type="entry name" value="CH"/>
    <property type="match status" value="1"/>
</dbReference>
<dbReference type="EnsemblMetazoa" id="BGLB029019-RD">
    <property type="protein sequence ID" value="BGLB029019-PD"/>
    <property type="gene ID" value="BGLB029019"/>
</dbReference>
<dbReference type="KEGG" id="bgt:106071433"/>
<dbReference type="EnsemblMetazoa" id="BGLB029019-RC">
    <property type="protein sequence ID" value="BGLB029019-PC"/>
    <property type="gene ID" value="BGLB029019"/>
</dbReference>
<dbReference type="STRING" id="6526.A0A2C9LAL6"/>
<evidence type="ECO:0000256" key="1">
    <source>
        <dbReference type="ARBA" id="ARBA00022737"/>
    </source>
</evidence>
<dbReference type="EnsemblMetazoa" id="BGLB029019-RG">
    <property type="protein sequence ID" value="BGLB029019-PG"/>
    <property type="gene ID" value="BGLB029019"/>
</dbReference>
<sequence length="96" mass="11062">MDSPDYNYNLDPTTIKFKKGKDEREDVQKKTFTKWINSQLSKAKRATITDLFTDLRDGERLLSLLEVLGGLSLVRLFFCYKIFKVGALGRVNVKLT</sequence>
<dbReference type="EnsemblMetazoa" id="BGLB029019-RF">
    <property type="protein sequence ID" value="BGLB029019-PF"/>
    <property type="gene ID" value="BGLB029019"/>
</dbReference>
<dbReference type="InterPro" id="IPR001715">
    <property type="entry name" value="CH_dom"/>
</dbReference>
<dbReference type="InterPro" id="IPR001589">
    <property type="entry name" value="Actinin_actin-bd_CS"/>
</dbReference>
<dbReference type="InterPro" id="IPR036872">
    <property type="entry name" value="CH_dom_sf"/>
</dbReference>
<dbReference type="PANTHER" id="PTHR11915">
    <property type="entry name" value="SPECTRIN/FILAMIN RELATED CYTOSKELETAL PROTEIN"/>
    <property type="match status" value="1"/>
</dbReference>
<dbReference type="PROSITE" id="PS50021">
    <property type="entry name" value="CH"/>
    <property type="match status" value="1"/>
</dbReference>
<protein>
    <recommendedName>
        <fullName evidence="3">Calponin-homology (CH) domain-containing protein</fullName>
    </recommendedName>
</protein>
<gene>
    <name evidence="4" type="primary">106071433</name>
</gene>
<dbReference type="EnsemblMetazoa" id="BGLB029019-RM">
    <property type="protein sequence ID" value="BGLB029019-PM"/>
    <property type="gene ID" value="BGLB029019"/>
</dbReference>
<name>A0A2C9LAL6_BIOGL</name>
<proteinExistence type="predicted"/>
<dbReference type="VEuPathDB" id="VectorBase:BGLB029019"/>
<keyword evidence="2" id="KW-0009">Actin-binding</keyword>
<dbReference type="EnsemblMetazoa" id="BGLB029019-RB">
    <property type="protein sequence ID" value="BGLB029019-PB"/>
    <property type="gene ID" value="BGLB029019"/>
</dbReference>
<reference evidence="4" key="1">
    <citation type="submission" date="2020-05" db="UniProtKB">
        <authorList>
            <consortium name="EnsemblMetazoa"/>
        </authorList>
    </citation>
    <scope>IDENTIFICATION</scope>
    <source>
        <strain evidence="4">BB02</strain>
    </source>
</reference>
<dbReference type="EnsemblMetazoa" id="BGLB029019-RL">
    <property type="protein sequence ID" value="BGLB029019-PL"/>
    <property type="gene ID" value="BGLB029019"/>
</dbReference>
<dbReference type="SUPFAM" id="SSF47576">
    <property type="entry name" value="Calponin-homology domain, CH-domain"/>
    <property type="match status" value="1"/>
</dbReference>
<dbReference type="VEuPathDB" id="VectorBase:BGLAX_043143"/>
<evidence type="ECO:0000259" key="3">
    <source>
        <dbReference type="PROSITE" id="PS50021"/>
    </source>
</evidence>
<dbReference type="GO" id="GO:0003779">
    <property type="term" value="F:actin binding"/>
    <property type="evidence" value="ECO:0007669"/>
    <property type="project" value="UniProtKB-KW"/>
</dbReference>
<accession>A0A2C9LAL6</accession>
<keyword evidence="1" id="KW-0677">Repeat</keyword>
<dbReference type="EnsemblMetazoa" id="BGLB029019-RK">
    <property type="protein sequence ID" value="BGLB029019-PK"/>
    <property type="gene ID" value="BGLB029019"/>
</dbReference>
<dbReference type="Proteomes" id="UP000076420">
    <property type="component" value="Unassembled WGS sequence"/>
</dbReference>
<evidence type="ECO:0000313" key="5">
    <source>
        <dbReference type="Proteomes" id="UP000076420"/>
    </source>
</evidence>
<evidence type="ECO:0000256" key="2">
    <source>
        <dbReference type="ARBA" id="ARBA00023203"/>
    </source>
</evidence>
<dbReference type="AlphaFoldDB" id="A0A2C9LAL6"/>
<dbReference type="EnsemblMetazoa" id="BGLB029019-RE">
    <property type="protein sequence ID" value="BGLB029019-PE"/>
    <property type="gene ID" value="BGLB029019"/>
</dbReference>
<dbReference type="EnsemblMetazoa" id="BGLB029019-RH">
    <property type="protein sequence ID" value="BGLB029019-PH"/>
    <property type="gene ID" value="BGLB029019"/>
</dbReference>
<evidence type="ECO:0000313" key="4">
    <source>
        <dbReference type="EnsemblMetazoa" id="BGLB029019-PD"/>
    </source>
</evidence>
<dbReference type="PROSITE" id="PS00019">
    <property type="entry name" value="ACTININ_1"/>
    <property type="match status" value="1"/>
</dbReference>